<evidence type="ECO:0000259" key="4">
    <source>
        <dbReference type="PROSITE" id="PS50102"/>
    </source>
</evidence>
<feature type="domain" description="RRM" evidence="4">
    <location>
        <begin position="125"/>
        <end position="203"/>
    </location>
</feature>
<feature type="domain" description="RRM" evidence="4">
    <location>
        <begin position="205"/>
        <end position="289"/>
    </location>
</feature>
<proteinExistence type="predicted"/>
<reference evidence="5 6" key="1">
    <citation type="journal article" date="2023" name="Hortic Res">
        <title>The complete reference genome for grapevine (Vitis vinifera L.) genetics and breeding.</title>
        <authorList>
            <person name="Shi X."/>
            <person name="Cao S."/>
            <person name="Wang X."/>
            <person name="Huang S."/>
            <person name="Wang Y."/>
            <person name="Liu Z."/>
            <person name="Liu W."/>
            <person name="Leng X."/>
            <person name="Peng Y."/>
            <person name="Wang N."/>
            <person name="Wang Y."/>
            <person name="Ma Z."/>
            <person name="Xu X."/>
            <person name="Zhang F."/>
            <person name="Xue H."/>
            <person name="Zhong H."/>
            <person name="Wang Y."/>
            <person name="Zhang K."/>
            <person name="Velt A."/>
            <person name="Avia K."/>
            <person name="Holtgrawe D."/>
            <person name="Grimplet J."/>
            <person name="Matus J.T."/>
            <person name="Ware D."/>
            <person name="Wu X."/>
            <person name="Wang H."/>
            <person name="Liu C."/>
            <person name="Fang Y."/>
            <person name="Rustenholz C."/>
            <person name="Cheng Z."/>
            <person name="Xiao H."/>
            <person name="Zhou Y."/>
        </authorList>
    </citation>
    <scope>NUCLEOTIDE SEQUENCE [LARGE SCALE GENOMIC DNA]</scope>
    <source>
        <strain evidence="6">cv. Pinot noir / PN40024</strain>
        <tissue evidence="5">Leaf</tissue>
    </source>
</reference>
<organism evidence="5 6">
    <name type="scientific">Vitis vinifera</name>
    <name type="common">Grape</name>
    <dbReference type="NCBI Taxonomy" id="29760"/>
    <lineage>
        <taxon>Eukaryota</taxon>
        <taxon>Viridiplantae</taxon>
        <taxon>Streptophyta</taxon>
        <taxon>Embryophyta</taxon>
        <taxon>Tracheophyta</taxon>
        <taxon>Spermatophyta</taxon>
        <taxon>Magnoliopsida</taxon>
        <taxon>eudicotyledons</taxon>
        <taxon>Gunneridae</taxon>
        <taxon>Pentapetalae</taxon>
        <taxon>rosids</taxon>
        <taxon>Vitales</taxon>
        <taxon>Vitaceae</taxon>
        <taxon>Viteae</taxon>
        <taxon>Vitis</taxon>
    </lineage>
</organism>
<evidence type="ECO:0000256" key="1">
    <source>
        <dbReference type="ARBA" id="ARBA00022884"/>
    </source>
</evidence>
<evidence type="ECO:0000256" key="3">
    <source>
        <dbReference type="SAM" id="MobiDB-lite"/>
    </source>
</evidence>
<dbReference type="PANTHER" id="PTHR21245">
    <property type="entry name" value="HETEROGENEOUS NUCLEAR RIBONUCLEOPROTEIN"/>
    <property type="match status" value="1"/>
</dbReference>
<feature type="compositionally biased region" description="Basic and acidic residues" evidence="3">
    <location>
        <begin position="556"/>
        <end position="567"/>
    </location>
</feature>
<feature type="compositionally biased region" description="Low complexity" evidence="3">
    <location>
        <begin position="470"/>
        <end position="479"/>
    </location>
</feature>
<dbReference type="Proteomes" id="UP001227230">
    <property type="component" value="Chromosome 3"/>
</dbReference>
<feature type="compositionally biased region" description="Basic and acidic residues" evidence="3">
    <location>
        <begin position="610"/>
        <end position="624"/>
    </location>
</feature>
<keyword evidence="1 2" id="KW-0694">RNA-binding</keyword>
<dbReference type="InterPro" id="IPR000504">
    <property type="entry name" value="RRM_dom"/>
</dbReference>
<dbReference type="CDD" id="cd00590">
    <property type="entry name" value="RRM_SF"/>
    <property type="match status" value="3"/>
</dbReference>
<dbReference type="Pfam" id="PF00076">
    <property type="entry name" value="RRM_1"/>
    <property type="match status" value="3"/>
</dbReference>
<feature type="compositionally biased region" description="Low complexity" evidence="3">
    <location>
        <begin position="635"/>
        <end position="646"/>
    </location>
</feature>
<feature type="compositionally biased region" description="Acidic residues" evidence="3">
    <location>
        <begin position="73"/>
        <end position="97"/>
    </location>
</feature>
<feature type="region of interest" description="Disordered" evidence="3">
    <location>
        <begin position="514"/>
        <end position="540"/>
    </location>
</feature>
<protein>
    <recommendedName>
        <fullName evidence="4">RRM domain-containing protein</fullName>
    </recommendedName>
</protein>
<name>A0ABY9BPA2_VITVI</name>
<feature type="compositionally biased region" description="Basic and acidic residues" evidence="3">
    <location>
        <begin position="656"/>
        <end position="666"/>
    </location>
</feature>
<dbReference type="Gene3D" id="3.30.70.330">
    <property type="match status" value="3"/>
</dbReference>
<sequence length="842" mass="95753">MPPRAAVRRPSTASALKKKPPREEKEEKEFVVGDMDRSERLELEDNDPQSDAEDDMGHYMGTEEECREQRIDGDDDLMGDMMEGEDEEEEDMGEDDVGGEHEEMMDGYEDEHHDLVKERRKRKEFEVFVGGLDRDVTEDDLFHFFRQVGDITEVRLMKNALTQKNKGFAFIRFATVEQARRAVNELKHPVINGKQCGVAPSQDSDTLFVGNICKTWTKVAVKDKLAYYGVDKYEDLTLVEDTKNEGMNRGFAFLDFSSRADALEACKRLQKRDVVFGTDRTARVAFADTFIEPDDEIMSQVRTIFLDGLPATWDEDRVRDYLKKFGRIEKIELARNMPAAKRTDFGFVTFDTHDSAVACVDSINNSELVDGERLVKVRARLSRPRQRGKSAKHARGGYLVAQGSGRGFKAPWGSSSSRMDSWKFTGRGGRSMQTRGAYDGGLKRPVGPRDRHSMMEMVPTRVGSRRRFPSPESSFGRRSPVYEKSSTKREYIQRDESFSRPAVFARDPTERRYYKDNYSSRGSEYLDSPPRNVSRAAGHRAPLYEDDDYDRYLERPTNYHDGHRHDYGSISSSKRSHSAMEEVHSRYAEPPIRHSRARFDYGGSNSGLPYDDHYGSESTSERRMGRGSRLGYDGGMRSSSGHSRGMYETRTSTTGYRRDDISRGNEEGMYSSYDREYMSRDYMPSRSDLGTGSYPSDYPSRRMNDGYLSGRGSGSVKNSVVGSLSFPWGWCYLRIGIHVVAQGTLNIGDLNLRDRSGKGLILEQELIGADAHVTKFKLSMSIATHLSSVSIYGLLRTGWIFGQYCGFCFYTLYLDQIFAVILEGYDAVESMLLFAVDLTYPT</sequence>
<dbReference type="InterPro" id="IPR035979">
    <property type="entry name" value="RBD_domain_sf"/>
</dbReference>
<feature type="compositionally biased region" description="Basic and acidic residues" evidence="3">
    <location>
        <begin position="21"/>
        <end position="43"/>
    </location>
</feature>
<dbReference type="EMBL" id="CP126650">
    <property type="protein sequence ID" value="WJZ84614.1"/>
    <property type="molecule type" value="Genomic_DNA"/>
</dbReference>
<evidence type="ECO:0000256" key="2">
    <source>
        <dbReference type="PROSITE-ProRule" id="PRU00176"/>
    </source>
</evidence>
<accession>A0ABY9BPA2</accession>
<dbReference type="InterPro" id="IPR012677">
    <property type="entry name" value="Nucleotide-bd_a/b_plait_sf"/>
</dbReference>
<feature type="region of interest" description="Disordered" evidence="3">
    <location>
        <begin position="594"/>
        <end position="670"/>
    </location>
</feature>
<dbReference type="PROSITE" id="PS50102">
    <property type="entry name" value="RRM"/>
    <property type="match status" value="3"/>
</dbReference>
<feature type="region of interest" description="Disordered" evidence="3">
    <location>
        <begin position="556"/>
        <end position="576"/>
    </location>
</feature>
<dbReference type="SMART" id="SM00360">
    <property type="entry name" value="RRM"/>
    <property type="match status" value="3"/>
</dbReference>
<feature type="region of interest" description="Disordered" evidence="3">
    <location>
        <begin position="419"/>
        <end position="494"/>
    </location>
</feature>
<feature type="domain" description="RRM" evidence="4">
    <location>
        <begin position="302"/>
        <end position="382"/>
    </location>
</feature>
<evidence type="ECO:0000313" key="6">
    <source>
        <dbReference type="Proteomes" id="UP001227230"/>
    </source>
</evidence>
<feature type="compositionally biased region" description="Basic and acidic residues" evidence="3">
    <location>
        <begin position="485"/>
        <end position="494"/>
    </location>
</feature>
<feature type="region of interest" description="Disordered" evidence="3">
    <location>
        <begin position="1"/>
        <end position="97"/>
    </location>
</feature>
<gene>
    <name evidence="5" type="ORF">VitviT2T_004212</name>
</gene>
<feature type="compositionally biased region" description="Acidic residues" evidence="3">
    <location>
        <begin position="44"/>
        <end position="54"/>
    </location>
</feature>
<evidence type="ECO:0000313" key="5">
    <source>
        <dbReference type="EMBL" id="WJZ84614.1"/>
    </source>
</evidence>
<dbReference type="SUPFAM" id="SSF54928">
    <property type="entry name" value="RNA-binding domain, RBD"/>
    <property type="match status" value="2"/>
</dbReference>
<keyword evidence="6" id="KW-1185">Reference proteome</keyword>